<dbReference type="InterPro" id="IPR045116">
    <property type="entry name" value="Clp1/Grc3"/>
</dbReference>
<dbReference type="AlphaFoldDB" id="G0QJ33"/>
<dbReference type="InterPro" id="IPR038239">
    <property type="entry name" value="Clp1_N_sf"/>
</dbReference>
<dbReference type="GeneID" id="14910950"/>
<dbReference type="InterPro" id="IPR032324">
    <property type="entry name" value="Clp1_N"/>
</dbReference>
<organism evidence="5 6">
    <name type="scientific">Ichthyophthirius multifiliis</name>
    <name type="common">White spot disease agent</name>
    <name type="synonym">Ich</name>
    <dbReference type="NCBI Taxonomy" id="5932"/>
    <lineage>
        <taxon>Eukaryota</taxon>
        <taxon>Sar</taxon>
        <taxon>Alveolata</taxon>
        <taxon>Ciliophora</taxon>
        <taxon>Intramacronucleata</taxon>
        <taxon>Oligohymenophorea</taxon>
        <taxon>Hymenostomatida</taxon>
        <taxon>Ophryoglenina</taxon>
        <taxon>Ichthyophthirius</taxon>
    </lineage>
</organism>
<dbReference type="Proteomes" id="UP000008983">
    <property type="component" value="Unassembled WGS sequence"/>
</dbReference>
<dbReference type="InterPro" id="IPR027417">
    <property type="entry name" value="P-loop_NTPase"/>
</dbReference>
<evidence type="ECO:0000259" key="3">
    <source>
        <dbReference type="Pfam" id="PF16573"/>
    </source>
</evidence>
<sequence length="176" mass="20411">MDIEQIIWVEEYISSRKEFSINVKNPDGLKLYLKEGKAEIHGRELPLHTLQQFQKGERFCIYTWSESTICLEYKNDEDFFYLTDQTNYSTYINISQYINELRQEAQEFPFKIGPRILVCGGKQSGKTTIVKIFTNYACKLGWKPIMVDLDPDMNSILTSCCIGAVVYRGIGNLYVC</sequence>
<dbReference type="Pfam" id="PF16575">
    <property type="entry name" value="CLP1_P"/>
    <property type="match status" value="1"/>
</dbReference>
<dbReference type="SUPFAM" id="SSF52540">
    <property type="entry name" value="P-loop containing nucleoside triphosphate hydrolases"/>
    <property type="match status" value="1"/>
</dbReference>
<evidence type="ECO:0000313" key="5">
    <source>
        <dbReference type="EMBL" id="EGR34757.1"/>
    </source>
</evidence>
<accession>G0QJ33</accession>
<dbReference type="OMA" id="LLYLNCH"/>
<keyword evidence="2" id="KW-0067">ATP-binding</keyword>
<reference evidence="5 6" key="1">
    <citation type="submission" date="2011-07" db="EMBL/GenBank/DDBJ databases">
        <authorList>
            <person name="Coyne R."/>
            <person name="Brami D."/>
            <person name="Johnson J."/>
            <person name="Hostetler J."/>
            <person name="Hannick L."/>
            <person name="Clark T."/>
            <person name="Cassidy-Hanley D."/>
            <person name="Inman J."/>
        </authorList>
    </citation>
    <scope>NUCLEOTIDE SEQUENCE [LARGE SCALE GENOMIC DNA]</scope>
    <source>
        <strain evidence="5 6">G5</strain>
    </source>
</reference>
<dbReference type="Gene3D" id="2.60.120.1030">
    <property type="entry name" value="Clp1, DNA binding domain"/>
    <property type="match status" value="1"/>
</dbReference>
<dbReference type="GO" id="GO:0051731">
    <property type="term" value="F:polynucleotide 5'-hydroxyl-kinase activity"/>
    <property type="evidence" value="ECO:0007669"/>
    <property type="project" value="InterPro"/>
</dbReference>
<feature type="domain" description="Clp1 P-loop" evidence="4">
    <location>
        <begin position="120"/>
        <end position="167"/>
    </location>
</feature>
<dbReference type="eggNOG" id="KOG2749">
    <property type="taxonomic scope" value="Eukaryota"/>
</dbReference>
<evidence type="ECO:0000313" key="6">
    <source>
        <dbReference type="Proteomes" id="UP000008983"/>
    </source>
</evidence>
<dbReference type="Gene3D" id="3.40.50.300">
    <property type="entry name" value="P-loop containing nucleotide triphosphate hydrolases"/>
    <property type="match status" value="1"/>
</dbReference>
<proteinExistence type="predicted"/>
<evidence type="ECO:0000256" key="1">
    <source>
        <dbReference type="ARBA" id="ARBA00022741"/>
    </source>
</evidence>
<dbReference type="Pfam" id="PF16573">
    <property type="entry name" value="CLP1_N"/>
    <property type="match status" value="1"/>
</dbReference>
<dbReference type="PANTHER" id="PTHR12755:SF6">
    <property type="entry name" value="POLYRIBONUCLEOTIDE 5'-HYDROXYL-KINASE CLP1"/>
    <property type="match status" value="1"/>
</dbReference>
<dbReference type="EMBL" id="GL983048">
    <property type="protein sequence ID" value="EGR34757.1"/>
    <property type="molecule type" value="Genomic_DNA"/>
</dbReference>
<gene>
    <name evidence="5" type="ORF">IMG5_002300</name>
</gene>
<dbReference type="GO" id="GO:0005634">
    <property type="term" value="C:nucleus"/>
    <property type="evidence" value="ECO:0007669"/>
    <property type="project" value="TreeGrafter"/>
</dbReference>
<dbReference type="CDD" id="cd01983">
    <property type="entry name" value="SIMIBI"/>
    <property type="match status" value="1"/>
</dbReference>
<dbReference type="GO" id="GO:0005524">
    <property type="term" value="F:ATP binding"/>
    <property type="evidence" value="ECO:0007669"/>
    <property type="project" value="UniProtKB-KW"/>
</dbReference>
<dbReference type="InterPro" id="IPR032319">
    <property type="entry name" value="CLP1_P"/>
</dbReference>
<dbReference type="RefSeq" id="XP_004040061.1">
    <property type="nucleotide sequence ID" value="XM_004040013.1"/>
</dbReference>
<dbReference type="PANTHER" id="PTHR12755">
    <property type="entry name" value="CLEAVAGE/POLYADENYLATION FACTOR IA SUBUNIT CLP1P"/>
    <property type="match status" value="1"/>
</dbReference>
<feature type="domain" description="Clp1 N-terminal" evidence="3">
    <location>
        <begin position="13"/>
        <end position="105"/>
    </location>
</feature>
<name>G0QJ33_ICHMU</name>
<dbReference type="STRING" id="857967.G0QJ33"/>
<protein>
    <submittedName>
        <fullName evidence="5">Pre-mRNA cleavage complex ii protein clp1, putative</fullName>
    </submittedName>
</protein>
<dbReference type="OrthoDB" id="258143at2759"/>
<keyword evidence="1" id="KW-0547">Nucleotide-binding</keyword>
<evidence type="ECO:0000259" key="4">
    <source>
        <dbReference type="Pfam" id="PF16575"/>
    </source>
</evidence>
<keyword evidence="6" id="KW-1185">Reference proteome</keyword>
<dbReference type="InParanoid" id="G0QJ33"/>
<evidence type="ECO:0000256" key="2">
    <source>
        <dbReference type="ARBA" id="ARBA00022840"/>
    </source>
</evidence>
<dbReference type="GO" id="GO:0006388">
    <property type="term" value="P:tRNA splicing, via endonucleolytic cleavage and ligation"/>
    <property type="evidence" value="ECO:0007669"/>
    <property type="project" value="TreeGrafter"/>
</dbReference>